<dbReference type="Gene3D" id="1.20.1090.10">
    <property type="entry name" value="Dehydroquinate synthase-like - alpha domain"/>
    <property type="match status" value="1"/>
</dbReference>
<evidence type="ECO:0000256" key="5">
    <source>
        <dbReference type="ARBA" id="ARBA00049243"/>
    </source>
</evidence>
<accession>A0A3S0I1E9</accession>
<keyword evidence="4" id="KW-0520">NAD</keyword>
<evidence type="ECO:0000256" key="4">
    <source>
        <dbReference type="ARBA" id="ARBA00023027"/>
    </source>
</evidence>
<dbReference type="GO" id="GO:0046872">
    <property type="term" value="F:metal ion binding"/>
    <property type="evidence" value="ECO:0007669"/>
    <property type="project" value="InterPro"/>
</dbReference>
<dbReference type="FunFam" id="3.40.50.1970:FF:000003">
    <property type="entry name" value="Alcohol dehydrogenase, iron-containing"/>
    <property type="match status" value="1"/>
</dbReference>
<dbReference type="Gene3D" id="3.40.50.1970">
    <property type="match status" value="1"/>
</dbReference>
<dbReference type="PANTHER" id="PTHR11496">
    <property type="entry name" value="ALCOHOL DEHYDROGENASE"/>
    <property type="match status" value="1"/>
</dbReference>
<evidence type="ECO:0000256" key="2">
    <source>
        <dbReference type="ARBA" id="ARBA00007358"/>
    </source>
</evidence>
<dbReference type="OrthoDB" id="9815791at2"/>
<keyword evidence="3" id="KW-0560">Oxidoreductase</keyword>
<dbReference type="InterPro" id="IPR001670">
    <property type="entry name" value="ADH_Fe/GldA"/>
</dbReference>
<sequence>MTPIDLTTPIELLRPPRVVFGGGTAPEVGRWLAEQGLTRLLVVADAFNAARVERLGLSGDVTVFADIKPEPDIPNLDAVLAVAESCQAQAVIGFGGGSAMDLAKLAAVLPGSGQTIRDVVGPEKVAGKRAALVQVPTTSGTGSEVGTRSLVTDPASQSKLAVQSRHTLADLAVIDPDLTLTVPPAVTAATGVDALAHCVEAYTNRKAHPLIDLYALEGIRLVGRFLPRAIANGQDREARAGLALASFYGGVCLGPVNTAAGHAVAYPLGTRHHIPHGAANALIFPHVLAFNAPAVPEKTAAVLAALGLEPSADPGTVLRAAHGWCVALGCTMRLSEFGVPEADLPRMAEDAHAIRRLLDNNPRDLSRDDILNMYRAAL</sequence>
<protein>
    <submittedName>
        <fullName evidence="8">Iron-containing alcohol dehydrogenase</fullName>
    </submittedName>
</protein>
<comment type="cofactor">
    <cofactor evidence="1">
        <name>Fe cation</name>
        <dbReference type="ChEBI" id="CHEBI:24875"/>
    </cofactor>
</comment>
<dbReference type="Proteomes" id="UP000277007">
    <property type="component" value="Unassembled WGS sequence"/>
</dbReference>
<dbReference type="PROSITE" id="PS00913">
    <property type="entry name" value="ADH_IRON_1"/>
    <property type="match status" value="1"/>
</dbReference>
<dbReference type="InterPro" id="IPR018211">
    <property type="entry name" value="ADH_Fe_CS"/>
</dbReference>
<feature type="domain" description="Fe-containing alcohol dehydrogenase-like C-terminal" evidence="7">
    <location>
        <begin position="187"/>
        <end position="378"/>
    </location>
</feature>
<organism evidence="8 9">
    <name type="scientific">Azospirillum griseum</name>
    <dbReference type="NCBI Taxonomy" id="2496639"/>
    <lineage>
        <taxon>Bacteria</taxon>
        <taxon>Pseudomonadati</taxon>
        <taxon>Pseudomonadota</taxon>
        <taxon>Alphaproteobacteria</taxon>
        <taxon>Rhodospirillales</taxon>
        <taxon>Azospirillaceae</taxon>
        <taxon>Azospirillum</taxon>
    </lineage>
</organism>
<dbReference type="Pfam" id="PF25137">
    <property type="entry name" value="ADH_Fe_C"/>
    <property type="match status" value="1"/>
</dbReference>
<feature type="domain" description="Alcohol dehydrogenase iron-type/glycerol dehydrogenase GldA" evidence="6">
    <location>
        <begin position="15"/>
        <end position="176"/>
    </location>
</feature>
<comment type="catalytic activity">
    <reaction evidence="5">
        <text>a primary alcohol + NAD(+) = an aldehyde + NADH + H(+)</text>
        <dbReference type="Rhea" id="RHEA:10736"/>
        <dbReference type="ChEBI" id="CHEBI:15378"/>
        <dbReference type="ChEBI" id="CHEBI:15734"/>
        <dbReference type="ChEBI" id="CHEBI:17478"/>
        <dbReference type="ChEBI" id="CHEBI:57540"/>
        <dbReference type="ChEBI" id="CHEBI:57945"/>
        <dbReference type="EC" id="1.1.1.1"/>
    </reaction>
</comment>
<dbReference type="PANTHER" id="PTHR11496:SF102">
    <property type="entry name" value="ALCOHOL DEHYDROGENASE 4"/>
    <property type="match status" value="1"/>
</dbReference>
<dbReference type="EMBL" id="RXMA01000007">
    <property type="protein sequence ID" value="RTR21074.1"/>
    <property type="molecule type" value="Genomic_DNA"/>
</dbReference>
<dbReference type="CDD" id="cd08551">
    <property type="entry name" value="Fe-ADH"/>
    <property type="match status" value="1"/>
</dbReference>
<dbReference type="AlphaFoldDB" id="A0A3S0I1E9"/>
<evidence type="ECO:0000256" key="3">
    <source>
        <dbReference type="ARBA" id="ARBA00023002"/>
    </source>
</evidence>
<evidence type="ECO:0000259" key="7">
    <source>
        <dbReference type="Pfam" id="PF25137"/>
    </source>
</evidence>
<name>A0A3S0I1E9_9PROT</name>
<dbReference type="InterPro" id="IPR056798">
    <property type="entry name" value="ADH_Fe_C"/>
</dbReference>
<reference evidence="8 9" key="1">
    <citation type="submission" date="2018-12" db="EMBL/GenBank/DDBJ databases">
        <authorList>
            <person name="Yang Y."/>
        </authorList>
    </citation>
    <scope>NUCLEOTIDE SEQUENCE [LARGE SCALE GENOMIC DNA]</scope>
    <source>
        <strain evidence="8 9">L-25-5w-1</strain>
    </source>
</reference>
<comment type="caution">
    <text evidence="8">The sequence shown here is derived from an EMBL/GenBank/DDBJ whole genome shotgun (WGS) entry which is preliminary data.</text>
</comment>
<dbReference type="RefSeq" id="WP_126614699.1">
    <property type="nucleotide sequence ID" value="NZ_JBHUCY010000029.1"/>
</dbReference>
<dbReference type="InterPro" id="IPR039697">
    <property type="entry name" value="Alcohol_dehydrogenase_Fe"/>
</dbReference>
<dbReference type="Pfam" id="PF00465">
    <property type="entry name" value="Fe-ADH"/>
    <property type="match status" value="1"/>
</dbReference>
<proteinExistence type="inferred from homology"/>
<comment type="similarity">
    <text evidence="2">Belongs to the iron-containing alcohol dehydrogenase family.</text>
</comment>
<evidence type="ECO:0000256" key="1">
    <source>
        <dbReference type="ARBA" id="ARBA00001962"/>
    </source>
</evidence>
<evidence type="ECO:0000313" key="9">
    <source>
        <dbReference type="Proteomes" id="UP000277007"/>
    </source>
</evidence>
<evidence type="ECO:0000259" key="6">
    <source>
        <dbReference type="Pfam" id="PF00465"/>
    </source>
</evidence>
<keyword evidence="9" id="KW-1185">Reference proteome</keyword>
<gene>
    <name evidence="8" type="ORF">EJ903_10080</name>
</gene>
<dbReference type="GO" id="GO:0004022">
    <property type="term" value="F:alcohol dehydrogenase (NAD+) activity"/>
    <property type="evidence" value="ECO:0007669"/>
    <property type="project" value="UniProtKB-EC"/>
</dbReference>
<dbReference type="SUPFAM" id="SSF56796">
    <property type="entry name" value="Dehydroquinate synthase-like"/>
    <property type="match status" value="1"/>
</dbReference>
<evidence type="ECO:0000313" key="8">
    <source>
        <dbReference type="EMBL" id="RTR21074.1"/>
    </source>
</evidence>